<name>A0ABQ9YLX5_9EUKA</name>
<feature type="region of interest" description="Disordered" evidence="5">
    <location>
        <begin position="1302"/>
        <end position="1321"/>
    </location>
</feature>
<organism evidence="7 8">
    <name type="scientific">Blattamonas nauphoetae</name>
    <dbReference type="NCBI Taxonomy" id="2049346"/>
    <lineage>
        <taxon>Eukaryota</taxon>
        <taxon>Metamonada</taxon>
        <taxon>Preaxostyla</taxon>
        <taxon>Oxymonadida</taxon>
        <taxon>Blattamonas</taxon>
    </lineage>
</organism>
<evidence type="ECO:0000256" key="5">
    <source>
        <dbReference type="SAM" id="MobiDB-lite"/>
    </source>
</evidence>
<dbReference type="InterPro" id="IPR000330">
    <property type="entry name" value="SNF2_N"/>
</dbReference>
<keyword evidence="2" id="KW-0813">Transport</keyword>
<feature type="compositionally biased region" description="Polar residues" evidence="5">
    <location>
        <begin position="1151"/>
        <end position="1169"/>
    </location>
</feature>
<feature type="compositionally biased region" description="Polar residues" evidence="5">
    <location>
        <begin position="2087"/>
        <end position="2106"/>
    </location>
</feature>
<dbReference type="PROSITE" id="PS50219">
    <property type="entry name" value="CNH"/>
    <property type="match status" value="1"/>
</dbReference>
<dbReference type="Pfam" id="PF10366">
    <property type="entry name" value="Vps39_1"/>
    <property type="match status" value="1"/>
</dbReference>
<feature type="region of interest" description="Disordered" evidence="5">
    <location>
        <begin position="2045"/>
        <end position="2131"/>
    </location>
</feature>
<evidence type="ECO:0000313" key="8">
    <source>
        <dbReference type="Proteomes" id="UP001281761"/>
    </source>
</evidence>
<evidence type="ECO:0000256" key="4">
    <source>
        <dbReference type="ARBA" id="ARBA00022927"/>
    </source>
</evidence>
<dbReference type="Gene3D" id="3.40.50.10810">
    <property type="entry name" value="Tandem AAA-ATPase domain"/>
    <property type="match status" value="1"/>
</dbReference>
<accession>A0ABQ9YLX5</accession>
<dbReference type="PANTHER" id="PTHR12894:SF27">
    <property type="entry name" value="TRANSFORMING GROWTH FACTOR-BETA RECEPTOR-ASSOCIATED PROTEIN 1"/>
    <property type="match status" value="1"/>
</dbReference>
<sequence>MHSPPIALKAVHRFGKAGKHDFVKASPIDDTQLVVGTQSGHLLFYSITSRDPNPRNEVDIGKFKDFAIINSKHLLYLPVKDPTLYLFDLQRMETVGPLKETIGTTFFALGSKQMTQHSFDGQTTTFLPNGRTPLLACAIEKKSMKKTDQRTLAFFYWNGQTFDSFVNLVVPDGTKSMKFVGDHLVMIQKKSYQFFNTKTQQQSPPIELNDDCGLVAPCSLDQSHIAIQTDLNSCGRVNCHSGGGMYSAITWLSGDNSTSNPLVSRLEQALSQMNKGVSPIQSLSLMYPYLVAMRKNYLEIALSFGETPIQIISDDTIKQAVGDKHPQSLQFVQLCSTADIIHGYSPNQLSYAAALREKSRTNFRIFVILNRAIVELEPTEFFGLEQELLRINPSDAVTLLRSVDDVTVGAMKRTLLTEAHFQQGKRLLEAYNFPDAFYHLFLSQVDPFQVISTFSPLVNHSQFLRDLSKDLKSTSDPNKHISINWKEDSQEYQIALHYLTAYLKHIRQLYIHQQFDDLLERSELIAEKTNVKPQNLKTAMLEEVENSRAIYSKMEAKQTDYPSSSFGCHALSHVTNSFGVSNLGIRLGQAPIAGRKSRDRQDGTTETPSEIVGLSGADDELGFLLTIPLLTSPNDTPIGTPKNQIKTVKSIMEDQQVAEPSDLFSVPSLGRRADMELDSATRQIVDTPLLTSPILSAPLQSTTCPDSVQLLVCTDTTMLNATVESNHQTSMYLSRLLKTPIFFADTKEALQKLDTPEHSTFLISFLQQRGKHKEALGFLSGKSFTGNVSGDGGDTPVKPRNQAMEAQIVKYLIQLGPEHQNLILEYGTPILNSENKDIQSTFQNDVAEVVKEELKETQQIEQSFQLKKTQRFNFFGLKEIRGCTTYGYDGRVLMLRFQYETPPSDFDGYQINQDPLDSDRFIDASTIIPEATFDDEWKEDGGGMNDDPDVGITSILHPTRHSAPSTNTGPPLGADPSFIQNIQDTMDTVRRNKAAHLSTISSLLDYTSFSDHEYIHNLHPITNSNEWIRRTKQLRQFESAPLEGVGANPEQVYRAFIVQQQAKNAMQYGMMDEETIDELAGKLSSFQPQTSEFKTGKQSEQVTMIPIAHSSRHSQMAQPASSQGSSPPSDYLQVSYSPSSHVSDAHSPSSTHPSLSYQNSQIPTSSSPVSFRGDHSTLSAHFHRPFRQIDNVQFPTVSYTLFGPAPKKPERNPWVQTRTKLLPTGLQLFIHDPIPGISNLSPSDVLNILEKTCPLHRIPYLEFLIEEKDERSPKLHNELALLYRSFVEKYRQQKIIARESLSQQPEQLKNTAPKPTPEDGFVPAAKTVGTLGFFRNRLITFLKYSLFYEPDVLLSHFTDNDYFFEEQVILLSRVRRHHEALSILVTKINDVQAAEDYCTAHYDPRPPGAGAHRSEHSIHRLFLSVLLDANRMDLVEDFMVKFFTRLRAEDILALLPPTSSLSDTIAFLSIAFNSLDTQHRTASITESLLRSEDLLAESRRCNHISQRTLIISTTRCGFCGKVFQGRPTAAIAPDGTPYHLHCYEELEQKTSSMHPIKPIVGFSYNAPLFKLDAEGNSVPKSGERRVGQLLLDRTNFKSGLSEADNVFLKAELPHMSLKPEPLTSAEYRQMHSLEERGTRDVMDLLQDQVVDESDWNQSEQEKTRKIQEDLNKMEEIQRKHDEEKQRKAEQERKERIEKEKEAKAEFERKKKEAEEKEKQTIVDQNNMTLLIQTYLCIFMPFTDSDLALSLHPVEFIEDQTSIVKLSPGNLKLRQYQTEAVQWISRMAENGLNCVYADESGLGKRPVVLSYLYSLISASYSPHSPPAPHPIKLQLIQLNSTQTSTNNNPFLVVCESLSIAQHWMMESMKWFPQMHAAILDFTACTNPSSRQHDSPHLFPEPSPLTSKLFSPTTRIPSNVYTYNADVIFLNLSSLISMSNAWHAQHQSYTPLNAISVFLSQMPCLTNVNWNVVVHDIQSPLSHCSPFTFLPRSQSPYQHTPLFFHFLHRSIKAYHIIIQRTPLTQLREISDITALMSLVIPQHIHNKNSIGDDEPPQLPAEIEPFQDESALKAKKKTGKKLRRSRKGQFKSQLSESDPNDESMNQSQIRQEHEQPLKDNSTEDGTNEEQRLPQYTDCGVDELVNIIGSFTLRREWTEVCDQIISPTTPDETDGDSPRGDSFLPVDQTIIKIEQDERQNVILKDAFEIIVSSLKELSTQTPTSLDILSFMESYKQQYSQNATTLFAVDPFLPSFYCPSTHIH</sequence>
<feature type="domain" description="CNH" evidence="6">
    <location>
        <begin position="19"/>
        <end position="327"/>
    </location>
</feature>
<protein>
    <submittedName>
        <fullName evidence="7">Vesicle fusion protein</fullName>
    </submittedName>
</protein>
<comment type="subcellular location">
    <subcellularLocation>
        <location evidence="1">Cytoplasm</location>
    </subcellularLocation>
</comment>
<proteinExistence type="predicted"/>
<dbReference type="InterPro" id="IPR027417">
    <property type="entry name" value="P-loop_NTPase"/>
</dbReference>
<dbReference type="InterPro" id="IPR032914">
    <property type="entry name" value="Vam6/VPS39/TRAP1"/>
</dbReference>
<feature type="compositionally biased region" description="Basic and acidic residues" evidence="5">
    <location>
        <begin position="1659"/>
        <end position="1719"/>
    </location>
</feature>
<dbReference type="EMBL" id="JARBJD010000002">
    <property type="protein sequence ID" value="KAK2964549.1"/>
    <property type="molecule type" value="Genomic_DNA"/>
</dbReference>
<dbReference type="SUPFAM" id="SSF52540">
    <property type="entry name" value="P-loop containing nucleoside triphosphate hydrolases"/>
    <property type="match status" value="1"/>
</dbReference>
<dbReference type="InterPro" id="IPR019452">
    <property type="entry name" value="VPS39/TGF_beta_rcpt-assoc_1"/>
</dbReference>
<gene>
    <name evidence="7" type="ORF">BLNAU_465</name>
</gene>
<dbReference type="InterPro" id="IPR038718">
    <property type="entry name" value="SNF2-like_sf"/>
</dbReference>
<evidence type="ECO:0000256" key="1">
    <source>
        <dbReference type="ARBA" id="ARBA00004496"/>
    </source>
</evidence>
<feature type="region of interest" description="Disordered" evidence="5">
    <location>
        <begin position="592"/>
        <end position="612"/>
    </location>
</feature>
<reference evidence="7 8" key="1">
    <citation type="journal article" date="2022" name="bioRxiv">
        <title>Genomics of Preaxostyla Flagellates Illuminates Evolutionary Transitions and the Path Towards Mitochondrial Loss.</title>
        <authorList>
            <person name="Novak L.V.F."/>
            <person name="Treitli S.C."/>
            <person name="Pyrih J."/>
            <person name="Halakuc P."/>
            <person name="Pipaliya S.V."/>
            <person name="Vacek V."/>
            <person name="Brzon O."/>
            <person name="Soukal P."/>
            <person name="Eme L."/>
            <person name="Dacks J.B."/>
            <person name="Karnkowska A."/>
            <person name="Elias M."/>
            <person name="Hampl V."/>
        </authorList>
    </citation>
    <scope>NUCLEOTIDE SEQUENCE [LARGE SCALE GENOMIC DNA]</scope>
    <source>
        <strain evidence="7">NAU3</strain>
        <tissue evidence="7">Gut</tissue>
    </source>
</reference>
<dbReference type="Proteomes" id="UP001281761">
    <property type="component" value="Unassembled WGS sequence"/>
</dbReference>
<evidence type="ECO:0000256" key="2">
    <source>
        <dbReference type="ARBA" id="ARBA00022448"/>
    </source>
</evidence>
<dbReference type="PANTHER" id="PTHR12894">
    <property type="entry name" value="CNH DOMAIN CONTAINING"/>
    <property type="match status" value="1"/>
</dbReference>
<feature type="compositionally biased region" description="Basic residues" evidence="5">
    <location>
        <begin position="2070"/>
        <end position="2086"/>
    </location>
</feature>
<keyword evidence="3" id="KW-0963">Cytoplasm</keyword>
<feature type="compositionally biased region" description="Basic and acidic residues" evidence="5">
    <location>
        <begin position="2107"/>
        <end position="2118"/>
    </location>
</feature>
<keyword evidence="8" id="KW-1185">Reference proteome</keyword>
<dbReference type="Pfam" id="PF00176">
    <property type="entry name" value="SNF2-rel_dom"/>
    <property type="match status" value="1"/>
</dbReference>
<feature type="region of interest" description="Disordered" evidence="5">
    <location>
        <begin position="1650"/>
        <end position="1719"/>
    </location>
</feature>
<dbReference type="InterPro" id="IPR001180">
    <property type="entry name" value="CNH_dom"/>
</dbReference>
<feature type="compositionally biased region" description="Low complexity" evidence="5">
    <location>
        <begin position="1114"/>
        <end position="1150"/>
    </location>
</feature>
<feature type="region of interest" description="Disordered" evidence="5">
    <location>
        <begin position="1110"/>
        <end position="1172"/>
    </location>
</feature>
<evidence type="ECO:0000259" key="6">
    <source>
        <dbReference type="PROSITE" id="PS50219"/>
    </source>
</evidence>
<evidence type="ECO:0000313" key="7">
    <source>
        <dbReference type="EMBL" id="KAK2964549.1"/>
    </source>
</evidence>
<comment type="caution">
    <text evidence="7">The sequence shown here is derived from an EMBL/GenBank/DDBJ whole genome shotgun (WGS) entry which is preliminary data.</text>
</comment>
<keyword evidence="4" id="KW-0653">Protein transport</keyword>
<evidence type="ECO:0000256" key="3">
    <source>
        <dbReference type="ARBA" id="ARBA00022490"/>
    </source>
</evidence>